<organism evidence="10">
    <name type="scientific">Ptilonyssus chloris</name>
    <dbReference type="NCBI Taxonomy" id="2652178"/>
    <lineage>
        <taxon>Eukaryota</taxon>
        <taxon>Metazoa</taxon>
        <taxon>Ecdysozoa</taxon>
        <taxon>Arthropoda</taxon>
        <taxon>Chelicerata</taxon>
        <taxon>Arachnida</taxon>
        <taxon>Acari</taxon>
        <taxon>Parasitiformes</taxon>
        <taxon>Mesostigmata</taxon>
        <taxon>Gamasina</taxon>
        <taxon>Dermanyssoidea</taxon>
        <taxon>Rhinonyssidae</taxon>
        <taxon>Ptilonyssus</taxon>
    </lineage>
</organism>
<dbReference type="EMBL" id="MN557819">
    <property type="protein sequence ID" value="QGA47496.1"/>
    <property type="molecule type" value="Genomic_DNA"/>
</dbReference>
<dbReference type="InterPro" id="IPR000440">
    <property type="entry name" value="NADH_UbQ/plastoQ_OxRdtase_su3"/>
</dbReference>
<dbReference type="GeneID" id="42438309"/>
<keyword evidence="9" id="KW-0249">Electron transport</keyword>
<dbReference type="Gene3D" id="1.20.58.1610">
    <property type="entry name" value="NADH:ubiquinone/plastoquinone oxidoreductase, chain 3"/>
    <property type="match status" value="1"/>
</dbReference>
<evidence type="ECO:0000256" key="3">
    <source>
        <dbReference type="ARBA" id="ARBA00021007"/>
    </source>
</evidence>
<evidence type="ECO:0000256" key="5">
    <source>
        <dbReference type="ARBA" id="ARBA00022692"/>
    </source>
</evidence>
<keyword evidence="9" id="KW-0520">NAD</keyword>
<dbReference type="RefSeq" id="YP_009710893.1">
    <property type="nucleotide sequence ID" value="NC_045208.1"/>
</dbReference>
<feature type="transmembrane region" description="Helical" evidence="9">
    <location>
        <begin position="6"/>
        <end position="22"/>
    </location>
</feature>
<dbReference type="InterPro" id="IPR038430">
    <property type="entry name" value="NDAH_ubi_oxred_su3_sf"/>
</dbReference>
<protein>
    <recommendedName>
        <fullName evidence="3 9">NADH-ubiquinone oxidoreductase chain 3</fullName>
        <ecNumber evidence="9">7.1.1.2</ecNumber>
    </recommendedName>
</protein>
<evidence type="ECO:0000256" key="4">
    <source>
        <dbReference type="ARBA" id="ARBA00022448"/>
    </source>
</evidence>
<sequence length="112" mass="13828">MLITMMMLCMLSYMLYIIPMFFNKKLLFMKNKLTLFECGFDMMSNTRIPFSIHFFKICLIFIIFDIEVIMILPIPMMNYSNWMYMWIMYMMIIIFILSLLIEWQQNALSWYK</sequence>
<evidence type="ECO:0000256" key="7">
    <source>
        <dbReference type="ARBA" id="ARBA00023136"/>
    </source>
</evidence>
<keyword evidence="4 9" id="KW-0813">Transport</keyword>
<dbReference type="GO" id="GO:0030964">
    <property type="term" value="C:NADH dehydrogenase complex"/>
    <property type="evidence" value="ECO:0007669"/>
    <property type="project" value="TreeGrafter"/>
</dbReference>
<comment type="function">
    <text evidence="9">Core subunit of the mitochondrial membrane respiratory chain NADH dehydrogenase (Complex I) which catalyzes electron transfer from NADH through the respiratory chain, using ubiquinone as an electron acceptor. Essential for the catalytic activity of complex I.</text>
</comment>
<accession>A0A5Q0RZZ8</accession>
<evidence type="ECO:0000256" key="6">
    <source>
        <dbReference type="ARBA" id="ARBA00022989"/>
    </source>
</evidence>
<evidence type="ECO:0000256" key="8">
    <source>
        <dbReference type="ARBA" id="ARBA00049551"/>
    </source>
</evidence>
<evidence type="ECO:0000256" key="9">
    <source>
        <dbReference type="RuleBase" id="RU003640"/>
    </source>
</evidence>
<keyword evidence="9" id="KW-1278">Translocase</keyword>
<dbReference type="GO" id="GO:0008137">
    <property type="term" value="F:NADH dehydrogenase (ubiquinone) activity"/>
    <property type="evidence" value="ECO:0007669"/>
    <property type="project" value="UniProtKB-UniRule"/>
</dbReference>
<evidence type="ECO:0000313" key="10">
    <source>
        <dbReference type="EMBL" id="QGA47496.1"/>
    </source>
</evidence>
<evidence type="ECO:0000256" key="2">
    <source>
        <dbReference type="ARBA" id="ARBA00008472"/>
    </source>
</evidence>
<dbReference type="GO" id="GO:0031966">
    <property type="term" value="C:mitochondrial membrane"/>
    <property type="evidence" value="ECO:0007669"/>
    <property type="project" value="UniProtKB-SubCell"/>
</dbReference>
<dbReference type="CTD" id="4537"/>
<feature type="transmembrane region" description="Helical" evidence="9">
    <location>
        <begin position="54"/>
        <end position="76"/>
    </location>
</feature>
<name>A0A5Q0RZZ8_9ACAR</name>
<keyword evidence="9 10" id="KW-0496">Mitochondrion</keyword>
<keyword evidence="6 9" id="KW-1133">Transmembrane helix</keyword>
<keyword evidence="9" id="KW-0830">Ubiquinone</keyword>
<reference evidence="10" key="1">
    <citation type="submission" date="2019-10" db="EMBL/GenBank/DDBJ databases">
        <title>The complete mitochondrial genomes and bacterial metagenome data from two species of bird nasal-mites (Rhinonyssidae: Mesostigmata).</title>
        <authorList>
            <person name="Osuna-Mascaro C."/>
            <person name="Dona J."/>
            <person name="Johnson K."/>
            <person name="Esteban R."/>
            <person name="de Rojas M."/>
        </authorList>
    </citation>
    <scope>NUCLEOTIDE SEQUENCE</scope>
    <source>
        <tissue evidence="10">Whole body</tissue>
    </source>
</reference>
<keyword evidence="7 9" id="KW-0472">Membrane</keyword>
<geneLocation type="mitochondrion" evidence="10"/>
<comment type="similarity">
    <text evidence="2 9">Belongs to the complex I subunit 3 family.</text>
</comment>
<feature type="transmembrane region" description="Helical" evidence="9">
    <location>
        <begin position="82"/>
        <end position="103"/>
    </location>
</feature>
<evidence type="ECO:0000256" key="1">
    <source>
        <dbReference type="ARBA" id="ARBA00004370"/>
    </source>
</evidence>
<dbReference type="PANTHER" id="PTHR11058:SF9">
    <property type="entry name" value="NADH-UBIQUINONE OXIDOREDUCTASE CHAIN 3"/>
    <property type="match status" value="1"/>
</dbReference>
<dbReference type="EC" id="7.1.1.2" evidence="9"/>
<comment type="catalytic activity">
    <reaction evidence="8 9">
        <text>a ubiquinone + NADH + 5 H(+)(in) = a ubiquinol + NAD(+) + 4 H(+)(out)</text>
        <dbReference type="Rhea" id="RHEA:29091"/>
        <dbReference type="Rhea" id="RHEA-COMP:9565"/>
        <dbReference type="Rhea" id="RHEA-COMP:9566"/>
        <dbReference type="ChEBI" id="CHEBI:15378"/>
        <dbReference type="ChEBI" id="CHEBI:16389"/>
        <dbReference type="ChEBI" id="CHEBI:17976"/>
        <dbReference type="ChEBI" id="CHEBI:57540"/>
        <dbReference type="ChEBI" id="CHEBI:57945"/>
        <dbReference type="EC" id="7.1.1.2"/>
    </reaction>
</comment>
<dbReference type="Pfam" id="PF00507">
    <property type="entry name" value="Oxidored_q4"/>
    <property type="match status" value="1"/>
</dbReference>
<dbReference type="AlphaFoldDB" id="A0A5Q0RZZ8"/>
<proteinExistence type="inferred from homology"/>
<gene>
    <name evidence="10" type="primary">ND3</name>
</gene>
<dbReference type="PANTHER" id="PTHR11058">
    <property type="entry name" value="NADH-UBIQUINONE OXIDOREDUCTASE CHAIN 3"/>
    <property type="match status" value="1"/>
</dbReference>
<keyword evidence="9" id="KW-0679">Respiratory chain</keyword>
<keyword evidence="5 9" id="KW-0812">Transmembrane</keyword>
<comment type="subcellular location">
    <subcellularLocation>
        <location evidence="1">Membrane</location>
    </subcellularLocation>
    <subcellularLocation>
        <location evidence="9">Mitochondrion membrane</location>
        <topology evidence="9">Multi-pass membrane protein</topology>
    </subcellularLocation>
</comment>